<feature type="region of interest" description="Disordered" evidence="1">
    <location>
        <begin position="334"/>
        <end position="548"/>
    </location>
</feature>
<feature type="compositionally biased region" description="Acidic residues" evidence="1">
    <location>
        <begin position="474"/>
        <end position="483"/>
    </location>
</feature>
<evidence type="ECO:0000256" key="1">
    <source>
        <dbReference type="SAM" id="MobiDB-lite"/>
    </source>
</evidence>
<feature type="compositionally biased region" description="Low complexity" evidence="1">
    <location>
        <begin position="518"/>
        <end position="527"/>
    </location>
</feature>
<proteinExistence type="predicted"/>
<sequence length="577" mass="66438">MTFTNEQQRKFIEQNFLNNQITNNIIKDTTPDNMDIFIPDKKPSMYDINENTNDFKNGRIQEFKYLDDAILPSDIVLFSRDLTLNYKIHLCLFTINQELDIPFLQFMFSKNEAEYIFPSTDLNMDSFRTLNDDNSIATTHDNDMEIDNNSSNVNNDFINQCKIFFEKVTNNTDTNIQNIYRGFLEEDNDDNENMSENIYVFFDCTDITIDFEHFKSQDYIFAVVDEINQEKIYNMNINKNILALFQNNKFVTELNTLDGEPILIPKIAYICNKNDDNEYINEYYDDEYTMDIVSPQVNHNNFDDIYLFSREPLNGEYKNIKRFALFYDENNVNEKESPKTENMDVENDDNKEESPKTENMDVENDDNKEESPKTENMDVENDDNKEESPKTENMDVENDDNKEESPKTENMDVENDDTSEGTSSDNEMDESSSGTSEGTSSDDEIDESSSGTSEGTSSDDEMDESSSDTSEGTSNDDEMDESSSDTSEGTSSDDDMDESSSDTSEGTSSDDDMDESSSDTSEGTSSDNEIDESGNDDNTNKRKENIEMELEDNEVFTFNENNHKLYGTYSIETFIEL</sequence>
<protein>
    <submittedName>
        <fullName evidence="2">Uncharacterized protein</fullName>
    </submittedName>
</protein>
<feature type="compositionally biased region" description="Acidic residues" evidence="1">
    <location>
        <begin position="457"/>
        <end position="466"/>
    </location>
</feature>
<feature type="compositionally biased region" description="Acidic residues" evidence="1">
    <location>
        <begin position="491"/>
        <end position="500"/>
    </location>
</feature>
<reference evidence="2" key="1">
    <citation type="journal article" date="2020" name="Nature">
        <title>Giant virus diversity and host interactions through global metagenomics.</title>
        <authorList>
            <person name="Schulz F."/>
            <person name="Roux S."/>
            <person name="Paez-Espino D."/>
            <person name="Jungbluth S."/>
            <person name="Walsh D.A."/>
            <person name="Denef V.J."/>
            <person name="McMahon K.D."/>
            <person name="Konstantinidis K.T."/>
            <person name="Eloe-Fadrosh E.A."/>
            <person name="Kyrpides N.C."/>
            <person name="Woyke T."/>
        </authorList>
    </citation>
    <scope>NUCLEOTIDE SEQUENCE</scope>
    <source>
        <strain evidence="2">GVMAG-M-3300025699-48</strain>
    </source>
</reference>
<dbReference type="AlphaFoldDB" id="A0A6C0J138"/>
<organism evidence="2">
    <name type="scientific">viral metagenome</name>
    <dbReference type="NCBI Taxonomy" id="1070528"/>
    <lineage>
        <taxon>unclassified sequences</taxon>
        <taxon>metagenomes</taxon>
        <taxon>organismal metagenomes</taxon>
    </lineage>
</organism>
<accession>A0A6C0J138</accession>
<name>A0A6C0J138_9ZZZZ</name>
<evidence type="ECO:0000313" key="2">
    <source>
        <dbReference type="EMBL" id="QHT99374.1"/>
    </source>
</evidence>
<dbReference type="EMBL" id="MN740307">
    <property type="protein sequence ID" value="QHT99374.1"/>
    <property type="molecule type" value="Genomic_DNA"/>
</dbReference>
<feature type="compositionally biased region" description="Acidic residues" evidence="1">
    <location>
        <begin position="508"/>
        <end position="517"/>
    </location>
</feature>